<evidence type="ECO:0000259" key="14">
    <source>
        <dbReference type="PROSITE" id="PS50109"/>
    </source>
</evidence>
<dbReference type="InterPro" id="IPR036890">
    <property type="entry name" value="HATPase_C_sf"/>
</dbReference>
<evidence type="ECO:0000256" key="5">
    <source>
        <dbReference type="ARBA" id="ARBA00022679"/>
    </source>
</evidence>
<dbReference type="SUPFAM" id="SSF55874">
    <property type="entry name" value="ATPase domain of HSP90 chaperone/DNA topoisomerase II/histidine kinase"/>
    <property type="match status" value="1"/>
</dbReference>
<evidence type="ECO:0000256" key="7">
    <source>
        <dbReference type="ARBA" id="ARBA00022741"/>
    </source>
</evidence>
<dbReference type="CDD" id="cd00082">
    <property type="entry name" value="HisKA"/>
    <property type="match status" value="1"/>
</dbReference>
<dbReference type="PANTHER" id="PTHR42878:SF7">
    <property type="entry name" value="SENSOR HISTIDINE KINASE GLRK"/>
    <property type="match status" value="1"/>
</dbReference>
<feature type="transmembrane region" description="Helical" evidence="13">
    <location>
        <begin position="39"/>
        <end position="60"/>
    </location>
</feature>
<dbReference type="Proteomes" id="UP000176997">
    <property type="component" value="Unassembled WGS sequence"/>
</dbReference>
<protein>
    <recommendedName>
        <fullName evidence="3">histidine kinase</fullName>
        <ecNumber evidence="3">2.7.13.3</ecNumber>
    </recommendedName>
</protein>
<dbReference type="FunFam" id="3.30.565.10:FF:000037">
    <property type="entry name" value="Hybrid sensor histidine kinase/response regulator"/>
    <property type="match status" value="1"/>
</dbReference>
<evidence type="ECO:0000256" key="3">
    <source>
        <dbReference type="ARBA" id="ARBA00012438"/>
    </source>
</evidence>
<dbReference type="Pfam" id="PF02518">
    <property type="entry name" value="HATPase_c"/>
    <property type="match status" value="1"/>
</dbReference>
<dbReference type="GO" id="GO:0007234">
    <property type="term" value="P:osmosensory signaling via phosphorelay pathway"/>
    <property type="evidence" value="ECO:0007669"/>
    <property type="project" value="TreeGrafter"/>
</dbReference>
<dbReference type="PANTHER" id="PTHR42878">
    <property type="entry name" value="TWO-COMPONENT HISTIDINE KINASE"/>
    <property type="match status" value="1"/>
</dbReference>
<dbReference type="InterPro" id="IPR003661">
    <property type="entry name" value="HisK_dim/P_dom"/>
</dbReference>
<dbReference type="GO" id="GO:0000155">
    <property type="term" value="F:phosphorelay sensor kinase activity"/>
    <property type="evidence" value="ECO:0007669"/>
    <property type="project" value="InterPro"/>
</dbReference>
<keyword evidence="5" id="KW-0808">Transferase</keyword>
<dbReference type="InterPro" id="IPR004358">
    <property type="entry name" value="Sig_transdc_His_kin-like_C"/>
</dbReference>
<feature type="domain" description="Histidine kinase" evidence="14">
    <location>
        <begin position="234"/>
        <end position="452"/>
    </location>
</feature>
<reference evidence="16 17" key="1">
    <citation type="journal article" date="2016" name="Nat. Commun.">
        <title>Thousands of microbial genomes shed light on interconnected biogeochemical processes in an aquifer system.</title>
        <authorList>
            <person name="Anantharaman K."/>
            <person name="Brown C.T."/>
            <person name="Hug L.A."/>
            <person name="Sharon I."/>
            <person name="Castelle C.J."/>
            <person name="Probst A.J."/>
            <person name="Thomas B.C."/>
            <person name="Singh A."/>
            <person name="Wilkins M.J."/>
            <person name="Karaoz U."/>
            <person name="Brodie E.L."/>
            <person name="Williams K.H."/>
            <person name="Hubbard S.S."/>
            <person name="Banfield J.F."/>
        </authorList>
    </citation>
    <scope>NUCLEOTIDE SEQUENCE [LARGE SCALE GENOMIC DNA]</scope>
</reference>
<dbReference type="GO" id="GO:0030295">
    <property type="term" value="F:protein kinase activator activity"/>
    <property type="evidence" value="ECO:0007669"/>
    <property type="project" value="TreeGrafter"/>
</dbReference>
<evidence type="ECO:0000256" key="10">
    <source>
        <dbReference type="ARBA" id="ARBA00022989"/>
    </source>
</evidence>
<comment type="catalytic activity">
    <reaction evidence="1">
        <text>ATP + protein L-histidine = ADP + protein N-phospho-L-histidine.</text>
        <dbReference type="EC" id="2.7.13.3"/>
    </reaction>
</comment>
<dbReference type="SMART" id="SM00387">
    <property type="entry name" value="HATPase_c"/>
    <property type="match status" value="1"/>
</dbReference>
<dbReference type="SUPFAM" id="SSF47384">
    <property type="entry name" value="Homodimeric domain of signal transducing histidine kinase"/>
    <property type="match status" value="1"/>
</dbReference>
<dbReference type="InterPro" id="IPR035965">
    <property type="entry name" value="PAS-like_dom_sf"/>
</dbReference>
<dbReference type="PROSITE" id="PS50109">
    <property type="entry name" value="HIS_KIN"/>
    <property type="match status" value="1"/>
</dbReference>
<dbReference type="PROSITE" id="PS50112">
    <property type="entry name" value="PAS"/>
    <property type="match status" value="1"/>
</dbReference>
<dbReference type="InterPro" id="IPR013767">
    <property type="entry name" value="PAS_fold"/>
</dbReference>
<dbReference type="Pfam" id="PF00512">
    <property type="entry name" value="HisKA"/>
    <property type="match status" value="1"/>
</dbReference>
<dbReference type="PRINTS" id="PR00344">
    <property type="entry name" value="BCTRLSENSOR"/>
</dbReference>
<evidence type="ECO:0000256" key="13">
    <source>
        <dbReference type="SAM" id="Phobius"/>
    </source>
</evidence>
<dbReference type="PROSITE" id="PS51257">
    <property type="entry name" value="PROKAR_LIPOPROTEIN"/>
    <property type="match status" value="1"/>
</dbReference>
<dbReference type="NCBIfam" id="TIGR00229">
    <property type="entry name" value="sensory_box"/>
    <property type="match status" value="1"/>
</dbReference>
<evidence type="ECO:0000256" key="9">
    <source>
        <dbReference type="ARBA" id="ARBA00022840"/>
    </source>
</evidence>
<evidence type="ECO:0000259" key="15">
    <source>
        <dbReference type="PROSITE" id="PS50112"/>
    </source>
</evidence>
<sequence>MDKNSYTLYTWQFLASLFVIIACVIVVVLQVIFSGSVNAPTAILLTVIFVVWYFFSTIVVEKQRHERLNALAIEMRADNVTLEARIAERTQDLFRSKTHTDAIIESLTLGLVEYQGNNTVVRVNKAAEEMLGIKRNDVVGKQILQADMAVHNLSSLGEVTFFTSTEAMPKQKQGNPYEATVDEITITYPAERTLQVITLRLPNEATGEGGFIKLLRDITREKLVERSKSNFITVAAHQLRTPLSAIRWAINLILADTSRLTQDESNILKSGASATEQVINLINDLLDVSQIEEGKFGYEFAQGDLATVIKKSVAPFEKKAQEKGVTFNLSVPSSATPATFDEKKVGTIIQNLLANAVTYTGANGHVNINLEYGDRFATVTIADTGAGIPADEIMRLFTKFFRSKKALQLETSGSGLGLYIAKNIVERHGGRITLESEEGKGTIVSFTLPLRKEDIPEE</sequence>
<evidence type="ECO:0000256" key="11">
    <source>
        <dbReference type="ARBA" id="ARBA00023012"/>
    </source>
</evidence>
<keyword evidence="12 13" id="KW-0472">Membrane</keyword>
<proteinExistence type="predicted"/>
<dbReference type="AlphaFoldDB" id="A0A1G2S6N9"/>
<dbReference type="EC" id="2.7.13.3" evidence="3"/>
<keyword evidence="9" id="KW-0067">ATP-binding</keyword>
<dbReference type="InterPro" id="IPR005467">
    <property type="entry name" value="His_kinase_dom"/>
</dbReference>
<evidence type="ECO:0000256" key="4">
    <source>
        <dbReference type="ARBA" id="ARBA00022553"/>
    </source>
</evidence>
<comment type="subcellular location">
    <subcellularLocation>
        <location evidence="2">Membrane</location>
        <topology evidence="2">Multi-pass membrane protein</topology>
    </subcellularLocation>
</comment>
<dbReference type="InterPro" id="IPR003594">
    <property type="entry name" value="HATPase_dom"/>
</dbReference>
<keyword evidence="4" id="KW-0597">Phosphoprotein</keyword>
<dbReference type="GO" id="GO:0006355">
    <property type="term" value="P:regulation of DNA-templated transcription"/>
    <property type="evidence" value="ECO:0007669"/>
    <property type="project" value="InterPro"/>
</dbReference>
<name>A0A1G2S6N9_9BACT</name>
<evidence type="ECO:0000256" key="6">
    <source>
        <dbReference type="ARBA" id="ARBA00022692"/>
    </source>
</evidence>
<dbReference type="GO" id="GO:0016020">
    <property type="term" value="C:membrane"/>
    <property type="evidence" value="ECO:0007669"/>
    <property type="project" value="UniProtKB-SubCell"/>
</dbReference>
<dbReference type="GO" id="GO:0005524">
    <property type="term" value="F:ATP binding"/>
    <property type="evidence" value="ECO:0007669"/>
    <property type="project" value="UniProtKB-KW"/>
</dbReference>
<comment type="caution">
    <text evidence="16">The sequence shown here is derived from an EMBL/GenBank/DDBJ whole genome shotgun (WGS) entry which is preliminary data.</text>
</comment>
<keyword evidence="7" id="KW-0547">Nucleotide-binding</keyword>
<evidence type="ECO:0000256" key="8">
    <source>
        <dbReference type="ARBA" id="ARBA00022777"/>
    </source>
</evidence>
<keyword evidence="6 13" id="KW-0812">Transmembrane</keyword>
<evidence type="ECO:0000256" key="12">
    <source>
        <dbReference type="ARBA" id="ARBA00023136"/>
    </source>
</evidence>
<dbReference type="Gene3D" id="3.30.450.20">
    <property type="entry name" value="PAS domain"/>
    <property type="match status" value="1"/>
</dbReference>
<keyword evidence="10 13" id="KW-1133">Transmembrane helix</keyword>
<dbReference type="SMART" id="SM00388">
    <property type="entry name" value="HisKA"/>
    <property type="match status" value="1"/>
</dbReference>
<keyword evidence="11" id="KW-0902">Two-component regulatory system</keyword>
<evidence type="ECO:0000313" key="17">
    <source>
        <dbReference type="Proteomes" id="UP000176997"/>
    </source>
</evidence>
<dbReference type="STRING" id="1802723.A2675_01325"/>
<dbReference type="Gene3D" id="1.10.287.130">
    <property type="match status" value="1"/>
</dbReference>
<dbReference type="GO" id="GO:0000156">
    <property type="term" value="F:phosphorelay response regulator activity"/>
    <property type="evidence" value="ECO:0007669"/>
    <property type="project" value="TreeGrafter"/>
</dbReference>
<gene>
    <name evidence="16" type="ORF">A2675_01325</name>
</gene>
<evidence type="ECO:0000256" key="1">
    <source>
        <dbReference type="ARBA" id="ARBA00000085"/>
    </source>
</evidence>
<feature type="domain" description="PAS" evidence="15">
    <location>
        <begin position="96"/>
        <end position="144"/>
    </location>
</feature>
<evidence type="ECO:0000256" key="2">
    <source>
        <dbReference type="ARBA" id="ARBA00004141"/>
    </source>
</evidence>
<dbReference type="Gene3D" id="3.30.565.10">
    <property type="entry name" value="Histidine kinase-like ATPase, C-terminal domain"/>
    <property type="match status" value="1"/>
</dbReference>
<dbReference type="InterPro" id="IPR000014">
    <property type="entry name" value="PAS"/>
</dbReference>
<evidence type="ECO:0000313" key="16">
    <source>
        <dbReference type="EMBL" id="OHA80388.1"/>
    </source>
</evidence>
<dbReference type="SUPFAM" id="SSF55785">
    <property type="entry name" value="PYP-like sensor domain (PAS domain)"/>
    <property type="match status" value="1"/>
</dbReference>
<dbReference type="InterPro" id="IPR050351">
    <property type="entry name" value="BphY/WalK/GraS-like"/>
</dbReference>
<feature type="transmembrane region" description="Helical" evidence="13">
    <location>
        <begin position="12"/>
        <end position="33"/>
    </location>
</feature>
<dbReference type="InterPro" id="IPR036097">
    <property type="entry name" value="HisK_dim/P_sf"/>
</dbReference>
<organism evidence="16 17">
    <name type="scientific">Candidatus Yonathbacteria bacterium RIFCSPHIGHO2_01_FULL_51_10</name>
    <dbReference type="NCBI Taxonomy" id="1802723"/>
    <lineage>
        <taxon>Bacteria</taxon>
        <taxon>Candidatus Yonathiibacteriota</taxon>
    </lineage>
</organism>
<keyword evidence="8" id="KW-0418">Kinase</keyword>
<dbReference type="EMBL" id="MHUS01000025">
    <property type="protein sequence ID" value="OHA80388.1"/>
    <property type="molecule type" value="Genomic_DNA"/>
</dbReference>
<dbReference type="CDD" id="cd00075">
    <property type="entry name" value="HATPase"/>
    <property type="match status" value="1"/>
</dbReference>
<dbReference type="Pfam" id="PF00989">
    <property type="entry name" value="PAS"/>
    <property type="match status" value="1"/>
</dbReference>
<accession>A0A1G2S6N9</accession>